<comment type="caution">
    <text evidence="1">The sequence shown here is derived from an EMBL/GenBank/DDBJ whole genome shotgun (WGS) entry which is preliminary data.</text>
</comment>
<reference evidence="1 2" key="1">
    <citation type="submission" date="2024-09" db="EMBL/GenBank/DDBJ databases">
        <title>Chromosome-scale assembly of Riccia fluitans.</title>
        <authorList>
            <person name="Paukszto L."/>
            <person name="Sawicki J."/>
            <person name="Karawczyk K."/>
            <person name="Piernik-Szablinska J."/>
            <person name="Szczecinska M."/>
            <person name="Mazdziarz M."/>
        </authorList>
    </citation>
    <scope>NUCLEOTIDE SEQUENCE [LARGE SCALE GENOMIC DNA]</scope>
    <source>
        <strain evidence="1">Rf_01</strain>
        <tissue evidence="1">Aerial parts of the thallus</tissue>
    </source>
</reference>
<dbReference type="AlphaFoldDB" id="A0ABD1Y6L7"/>
<protein>
    <submittedName>
        <fullName evidence="1">Uncharacterized protein</fullName>
    </submittedName>
</protein>
<name>A0ABD1Y6L7_9MARC</name>
<accession>A0ABD1Y6L7</accession>
<evidence type="ECO:0000313" key="1">
    <source>
        <dbReference type="EMBL" id="KAL2622345.1"/>
    </source>
</evidence>
<proteinExistence type="predicted"/>
<sequence>MHTKQASTALKLGRFRTASRRDVKRNLREGASCLQIIFPMFPWGLSVKDPAAVRWTPGLQSSAHPSTSFKKRRGAKSQRRRFLFTDYLSDASVGTECHRSGTSYSSDTVGEELDECESAVRWTPGPQSSVHVDQIKLKQEGCSSNLKIVKRLAPRNSPRPAAVRWTPGPQSSVHVDQIKLKQEGCSLNLKNFKRLAPRDSRRLASRRDVERNIREGASCLQIIFLMFPWGPSVIDPAEELDESEAAASALPALNDNTSEALVVKPVYAYNVNSAELLRPQESGFHSKFLARIPALHKVSILLLKYLRDGPAGDLKGF</sequence>
<organism evidence="1 2">
    <name type="scientific">Riccia fluitans</name>
    <dbReference type="NCBI Taxonomy" id="41844"/>
    <lineage>
        <taxon>Eukaryota</taxon>
        <taxon>Viridiplantae</taxon>
        <taxon>Streptophyta</taxon>
        <taxon>Embryophyta</taxon>
        <taxon>Marchantiophyta</taxon>
        <taxon>Marchantiopsida</taxon>
        <taxon>Marchantiidae</taxon>
        <taxon>Marchantiales</taxon>
        <taxon>Ricciaceae</taxon>
        <taxon>Riccia</taxon>
    </lineage>
</organism>
<keyword evidence="2" id="KW-1185">Reference proteome</keyword>
<dbReference type="Proteomes" id="UP001605036">
    <property type="component" value="Unassembled WGS sequence"/>
</dbReference>
<evidence type="ECO:0000313" key="2">
    <source>
        <dbReference type="Proteomes" id="UP001605036"/>
    </source>
</evidence>
<gene>
    <name evidence="1" type="ORF">R1flu_002550</name>
</gene>
<dbReference type="EMBL" id="JBHFFA010000006">
    <property type="protein sequence ID" value="KAL2622345.1"/>
    <property type="molecule type" value="Genomic_DNA"/>
</dbReference>